<dbReference type="SUPFAM" id="SSF46689">
    <property type="entry name" value="Homeodomain-like"/>
    <property type="match status" value="1"/>
</dbReference>
<accession>A0A2W5K5J1</accession>
<evidence type="ECO:0000313" key="1">
    <source>
        <dbReference type="EMBL" id="PZQ12466.1"/>
    </source>
</evidence>
<dbReference type="InterPro" id="IPR036388">
    <property type="entry name" value="WH-like_DNA-bd_sf"/>
</dbReference>
<name>A0A2W5K5J1_ANCNO</name>
<dbReference type="InterPro" id="IPR009057">
    <property type="entry name" value="Homeodomain-like_sf"/>
</dbReference>
<dbReference type="Proteomes" id="UP000249577">
    <property type="component" value="Unassembled WGS sequence"/>
</dbReference>
<proteinExistence type="predicted"/>
<dbReference type="AlphaFoldDB" id="A0A2W5K5J1"/>
<evidence type="ECO:0000313" key="2">
    <source>
        <dbReference type="Proteomes" id="UP000249577"/>
    </source>
</evidence>
<dbReference type="InterPro" id="IPR007367">
    <property type="entry name" value="DUF433"/>
</dbReference>
<comment type="caution">
    <text evidence="1">The sequence shown here is derived from an EMBL/GenBank/DDBJ whole genome shotgun (WGS) entry which is preliminary data.</text>
</comment>
<organism evidence="1 2">
    <name type="scientific">Ancylobacter novellus</name>
    <name type="common">Thiobacillus novellus</name>
    <dbReference type="NCBI Taxonomy" id="921"/>
    <lineage>
        <taxon>Bacteria</taxon>
        <taxon>Pseudomonadati</taxon>
        <taxon>Pseudomonadota</taxon>
        <taxon>Alphaproteobacteria</taxon>
        <taxon>Hyphomicrobiales</taxon>
        <taxon>Xanthobacteraceae</taxon>
        <taxon>Ancylobacter</taxon>
    </lineage>
</organism>
<gene>
    <name evidence="1" type="ORF">DI565_15910</name>
</gene>
<protein>
    <submittedName>
        <fullName evidence="1">Antitoxin</fullName>
    </submittedName>
</protein>
<reference evidence="1 2" key="1">
    <citation type="submission" date="2017-08" db="EMBL/GenBank/DDBJ databases">
        <title>Infants hospitalized years apart are colonized by the same room-sourced microbial strains.</title>
        <authorList>
            <person name="Brooks B."/>
            <person name="Olm M.R."/>
            <person name="Firek B.A."/>
            <person name="Baker R."/>
            <person name="Thomas B.C."/>
            <person name="Morowitz M.J."/>
            <person name="Banfield J.F."/>
        </authorList>
    </citation>
    <scope>NUCLEOTIDE SEQUENCE [LARGE SCALE GENOMIC DNA]</scope>
    <source>
        <strain evidence="1">S2_005_003_R2_43</strain>
    </source>
</reference>
<dbReference type="EMBL" id="QFPN01000009">
    <property type="protein sequence ID" value="PZQ12466.1"/>
    <property type="molecule type" value="Genomic_DNA"/>
</dbReference>
<dbReference type="Gene3D" id="1.10.10.10">
    <property type="entry name" value="Winged helix-like DNA-binding domain superfamily/Winged helix DNA-binding domain"/>
    <property type="match status" value="1"/>
</dbReference>
<dbReference type="Pfam" id="PF04255">
    <property type="entry name" value="DUF433"/>
    <property type="match status" value="1"/>
</dbReference>
<sequence length="66" mass="7237">MTTKIVSDEEILGGTPVVEGTRVPADNVLAEVKAGKSRMEVFRHYPSLPVDGIEACVRWRDAGRLL</sequence>